<dbReference type="EMBL" id="CAJNIZ010044205">
    <property type="protein sequence ID" value="CAE7681624.1"/>
    <property type="molecule type" value="Genomic_DNA"/>
</dbReference>
<protein>
    <submittedName>
        <fullName evidence="1">Uncharacterized protein</fullName>
    </submittedName>
</protein>
<name>A0A812WJA8_SYMPI</name>
<dbReference type="AlphaFoldDB" id="A0A812WJA8"/>
<sequence length="92" mass="10171">MVHVGYEYREVLEEPSGGRWLLLVPETSEKAKVQALRMWSRLKLGLTEAAVERSASLVGRGMLDSLLNSLGSWWCAAGAVEIAEKVAEARQK</sequence>
<evidence type="ECO:0000313" key="2">
    <source>
        <dbReference type="Proteomes" id="UP000649617"/>
    </source>
</evidence>
<organism evidence="1 2">
    <name type="scientific">Symbiodinium pilosum</name>
    <name type="common">Dinoflagellate</name>
    <dbReference type="NCBI Taxonomy" id="2952"/>
    <lineage>
        <taxon>Eukaryota</taxon>
        <taxon>Sar</taxon>
        <taxon>Alveolata</taxon>
        <taxon>Dinophyceae</taxon>
        <taxon>Suessiales</taxon>
        <taxon>Symbiodiniaceae</taxon>
        <taxon>Symbiodinium</taxon>
    </lineage>
</organism>
<accession>A0A812WJA8</accession>
<dbReference type="OrthoDB" id="446703at2759"/>
<proteinExistence type="predicted"/>
<keyword evidence="2" id="KW-1185">Reference proteome</keyword>
<comment type="caution">
    <text evidence="1">The sequence shown here is derived from an EMBL/GenBank/DDBJ whole genome shotgun (WGS) entry which is preliminary data.</text>
</comment>
<evidence type="ECO:0000313" key="1">
    <source>
        <dbReference type="EMBL" id="CAE7681624.1"/>
    </source>
</evidence>
<dbReference type="Proteomes" id="UP000649617">
    <property type="component" value="Unassembled WGS sequence"/>
</dbReference>
<reference evidence="1" key="1">
    <citation type="submission" date="2021-02" db="EMBL/GenBank/DDBJ databases">
        <authorList>
            <person name="Dougan E. K."/>
            <person name="Rhodes N."/>
            <person name="Thang M."/>
            <person name="Chan C."/>
        </authorList>
    </citation>
    <scope>NUCLEOTIDE SEQUENCE</scope>
</reference>
<gene>
    <name evidence="1" type="ORF">SPIL2461_LOCUS18989</name>
</gene>